<evidence type="ECO:0000313" key="2">
    <source>
        <dbReference type="EMBL" id="MBK6301241.1"/>
    </source>
</evidence>
<proteinExistence type="predicted"/>
<evidence type="ECO:0000313" key="3">
    <source>
        <dbReference type="EMBL" id="MBK7271968.1"/>
    </source>
</evidence>
<evidence type="ECO:0000313" key="4">
    <source>
        <dbReference type="EMBL" id="MBL0004951.1"/>
    </source>
</evidence>
<feature type="region of interest" description="Disordered" evidence="1">
    <location>
        <begin position="1"/>
        <end position="39"/>
    </location>
</feature>
<dbReference type="EMBL" id="JADJIB010000001">
    <property type="protein sequence ID" value="MBK7271968.1"/>
    <property type="molecule type" value="Genomic_DNA"/>
</dbReference>
<comment type="caution">
    <text evidence="2">The sequence shown here is derived from an EMBL/GenBank/DDBJ whole genome shotgun (WGS) entry which is preliminary data.</text>
</comment>
<dbReference type="Proteomes" id="UP000726105">
    <property type="component" value="Unassembled WGS sequence"/>
</dbReference>
<reference evidence="5 6" key="1">
    <citation type="submission" date="2020-10" db="EMBL/GenBank/DDBJ databases">
        <title>Connecting structure to function with the recovery of over 1000 high-quality activated sludge metagenome-assembled genomes encoding full-length rRNA genes using long-read sequencing.</title>
        <authorList>
            <person name="Singleton C.M."/>
            <person name="Petriglieri F."/>
            <person name="Kristensen J.M."/>
            <person name="Kirkegaard R.H."/>
            <person name="Michaelsen T.Y."/>
            <person name="Andersen M.H."/>
            <person name="Karst S.M."/>
            <person name="Dueholm M.S."/>
            <person name="Nielsen P.H."/>
            <person name="Albertsen M."/>
        </authorList>
    </citation>
    <scope>NUCLEOTIDE SEQUENCE [LARGE SCALE GENOMIC DNA]</scope>
    <source>
        <strain evidence="2">AalE_18-Q3-R2-46_BAT3C.188</strain>
        <strain evidence="3">Ega_18-Q3-R5-49_MAXAC.001</strain>
        <strain evidence="4">Ribe_18-Q3-R11-54_MAXAC.001</strain>
    </source>
</reference>
<protein>
    <submittedName>
        <fullName evidence="2">Uncharacterized protein</fullName>
    </submittedName>
</protein>
<dbReference type="Proteomes" id="UP000886632">
    <property type="component" value="Unassembled WGS sequence"/>
</dbReference>
<sequence length="85" mass="9057">MDTVAGVSGLNSKARRGGEPAESRSWASEEKGGHFPLHANRRSPIKLVDPWQNDSPVSTQVPAERSITHAALLQLGTGEQAELVA</sequence>
<gene>
    <name evidence="2" type="ORF">IPF40_09385</name>
    <name evidence="3" type="ORF">IPI13_01955</name>
    <name evidence="4" type="ORF">IPP00_13555</name>
</gene>
<feature type="compositionally biased region" description="Basic and acidic residues" evidence="1">
    <location>
        <begin position="16"/>
        <end position="33"/>
    </location>
</feature>
<dbReference type="EMBL" id="JADIXZ010000004">
    <property type="protein sequence ID" value="MBK6301241.1"/>
    <property type="molecule type" value="Genomic_DNA"/>
</dbReference>
<evidence type="ECO:0000256" key="1">
    <source>
        <dbReference type="SAM" id="MobiDB-lite"/>
    </source>
</evidence>
<dbReference type="Proteomes" id="UP000718281">
    <property type="component" value="Unassembled WGS sequence"/>
</dbReference>
<dbReference type="AlphaFoldDB" id="A0A934X518"/>
<name>A0A934X518_9MICO</name>
<dbReference type="EMBL" id="JADKGK010000024">
    <property type="protein sequence ID" value="MBL0004951.1"/>
    <property type="molecule type" value="Genomic_DNA"/>
</dbReference>
<organism evidence="2 5">
    <name type="scientific">Candidatus Phosphoribacter hodrii</name>
    <dbReference type="NCBI Taxonomy" id="2953743"/>
    <lineage>
        <taxon>Bacteria</taxon>
        <taxon>Bacillati</taxon>
        <taxon>Actinomycetota</taxon>
        <taxon>Actinomycetes</taxon>
        <taxon>Micrococcales</taxon>
        <taxon>Dermatophilaceae</taxon>
        <taxon>Candidatus Phosphoribacter</taxon>
    </lineage>
</organism>
<evidence type="ECO:0000313" key="6">
    <source>
        <dbReference type="Proteomes" id="UP000726105"/>
    </source>
</evidence>
<accession>A0A934X518</accession>
<evidence type="ECO:0000313" key="5">
    <source>
        <dbReference type="Proteomes" id="UP000718281"/>
    </source>
</evidence>